<evidence type="ECO:0000313" key="1">
    <source>
        <dbReference type="EMBL" id="CAA2623627.1"/>
    </source>
</evidence>
<reference evidence="1 2" key="1">
    <citation type="submission" date="2019-12" db="EMBL/GenBank/DDBJ databases">
        <authorList>
            <person name="Scholz U."/>
            <person name="Mascher M."/>
            <person name="Fiebig A."/>
        </authorList>
    </citation>
    <scope>NUCLEOTIDE SEQUENCE</scope>
</reference>
<keyword evidence="2" id="KW-1185">Reference proteome</keyword>
<dbReference type="Proteomes" id="UP001189122">
    <property type="component" value="Unassembled WGS sequence"/>
</dbReference>
<accession>A0A7I8IYU7</accession>
<dbReference type="AlphaFoldDB" id="A0A7I8IYU7"/>
<protein>
    <submittedName>
        <fullName evidence="1">Uncharacterized protein</fullName>
    </submittedName>
</protein>
<proteinExistence type="predicted"/>
<sequence length="29" mass="3151">MVAHLCSHISSNVATFNVARKSWNECSTG</sequence>
<name>A0A7I8IYU7_SPIIN</name>
<gene>
    <name evidence="1" type="ORF">SI7747_07009551</name>
</gene>
<organism evidence="1">
    <name type="scientific">Spirodela intermedia</name>
    <name type="common">Intermediate duckweed</name>
    <dbReference type="NCBI Taxonomy" id="51605"/>
    <lineage>
        <taxon>Eukaryota</taxon>
        <taxon>Viridiplantae</taxon>
        <taxon>Streptophyta</taxon>
        <taxon>Embryophyta</taxon>
        <taxon>Tracheophyta</taxon>
        <taxon>Spermatophyta</taxon>
        <taxon>Magnoliopsida</taxon>
        <taxon>Liliopsida</taxon>
        <taxon>Araceae</taxon>
        <taxon>Lemnoideae</taxon>
        <taxon>Spirodela</taxon>
    </lineage>
</organism>
<evidence type="ECO:0000313" key="2">
    <source>
        <dbReference type="Proteomes" id="UP001189122"/>
    </source>
</evidence>
<dbReference type="EMBL" id="CACRZD030000007">
    <property type="protein sequence ID" value="CAA6663166.1"/>
    <property type="molecule type" value="Genomic_DNA"/>
</dbReference>
<dbReference type="EMBL" id="LR743594">
    <property type="protein sequence ID" value="CAA2623627.1"/>
    <property type="molecule type" value="Genomic_DNA"/>
</dbReference>